<dbReference type="Gene3D" id="3.30.70.1060">
    <property type="entry name" value="Dimeric alpha+beta barrel"/>
    <property type="match status" value="1"/>
</dbReference>
<gene>
    <name evidence="3" type="ORF">FOY51_14185</name>
</gene>
<dbReference type="PANTHER" id="PTHR35174">
    <property type="entry name" value="BLL7171 PROTEIN-RELATED"/>
    <property type="match status" value="1"/>
</dbReference>
<comment type="caution">
    <text evidence="3">The sequence shown here is derived from an EMBL/GenBank/DDBJ whole genome shotgun (WGS) entry which is preliminary data.</text>
</comment>
<dbReference type="EMBL" id="VLNY01000006">
    <property type="protein sequence ID" value="KAA0022148.1"/>
    <property type="molecule type" value="Genomic_DNA"/>
</dbReference>
<dbReference type="RefSeq" id="WP_149430909.1">
    <property type="nucleotide sequence ID" value="NZ_VLNY01000006.1"/>
</dbReference>
<comment type="similarity">
    <text evidence="1">Belongs to the YciI family.</text>
</comment>
<evidence type="ECO:0000259" key="2">
    <source>
        <dbReference type="Pfam" id="PF03795"/>
    </source>
</evidence>
<dbReference type="OrthoDB" id="668782at2"/>
<reference evidence="3 4" key="1">
    <citation type="submission" date="2019-07" db="EMBL/GenBank/DDBJ databases">
        <title>Rhodococcus cavernicolus sp. nov., isolated from a cave.</title>
        <authorList>
            <person name="Lee S.D."/>
        </authorList>
    </citation>
    <scope>NUCLEOTIDE SEQUENCE [LARGE SCALE GENOMIC DNA]</scope>
    <source>
        <strain evidence="3 4">C1-24</strain>
    </source>
</reference>
<feature type="domain" description="YCII-related" evidence="2">
    <location>
        <begin position="15"/>
        <end position="106"/>
    </location>
</feature>
<evidence type="ECO:0000313" key="3">
    <source>
        <dbReference type="EMBL" id="KAA0022148.1"/>
    </source>
</evidence>
<organism evidence="3 4">
    <name type="scientific">Antrihabitans cavernicola</name>
    <dbReference type="NCBI Taxonomy" id="2495913"/>
    <lineage>
        <taxon>Bacteria</taxon>
        <taxon>Bacillati</taxon>
        <taxon>Actinomycetota</taxon>
        <taxon>Actinomycetes</taxon>
        <taxon>Mycobacteriales</taxon>
        <taxon>Nocardiaceae</taxon>
        <taxon>Antrihabitans</taxon>
    </lineage>
</organism>
<protein>
    <recommendedName>
        <fullName evidence="2">YCII-related domain-containing protein</fullName>
    </recommendedName>
</protein>
<dbReference type="InterPro" id="IPR005545">
    <property type="entry name" value="YCII"/>
</dbReference>
<dbReference type="InterPro" id="IPR011008">
    <property type="entry name" value="Dimeric_a/b-barrel"/>
</dbReference>
<dbReference type="Proteomes" id="UP000322244">
    <property type="component" value="Unassembled WGS sequence"/>
</dbReference>
<name>A0A5A7S7K8_9NOCA</name>
<dbReference type="Pfam" id="PF03795">
    <property type="entry name" value="YCII"/>
    <property type="match status" value="1"/>
</dbReference>
<dbReference type="AlphaFoldDB" id="A0A5A7S7K8"/>
<dbReference type="PANTHER" id="PTHR35174:SF3">
    <property type="entry name" value="BLL7171 PROTEIN"/>
    <property type="match status" value="1"/>
</dbReference>
<evidence type="ECO:0000256" key="1">
    <source>
        <dbReference type="ARBA" id="ARBA00007689"/>
    </source>
</evidence>
<keyword evidence="4" id="KW-1185">Reference proteome</keyword>
<accession>A0A5A7S7K8</accession>
<evidence type="ECO:0000313" key="4">
    <source>
        <dbReference type="Proteomes" id="UP000322244"/>
    </source>
</evidence>
<proteinExistence type="inferred from homology"/>
<sequence length="117" mass="12591">MSQYMLSVIVDPSVYDISTEDMQAQEQYGATGRLNDELKAEGSWVFAGGLANVDLATTVDNTGADIVVTDGPYLETKECLGGFWVIEAPDLDAVLKIAARASKACEQKIEIRPFDGA</sequence>
<dbReference type="SUPFAM" id="SSF54909">
    <property type="entry name" value="Dimeric alpha+beta barrel"/>
    <property type="match status" value="1"/>
</dbReference>